<keyword evidence="5" id="KW-0812">Transmembrane</keyword>
<dbReference type="InterPro" id="IPR008166">
    <property type="entry name" value="Glyco_transf_92"/>
</dbReference>
<dbReference type="Pfam" id="PF01697">
    <property type="entry name" value="Glyco_transf_92"/>
    <property type="match status" value="1"/>
</dbReference>
<evidence type="ECO:0000256" key="9">
    <source>
        <dbReference type="SAM" id="MobiDB-lite"/>
    </source>
</evidence>
<evidence type="ECO:0000256" key="3">
    <source>
        <dbReference type="ARBA" id="ARBA00022676"/>
    </source>
</evidence>
<comment type="subcellular location">
    <subcellularLocation>
        <location evidence="1">Membrane</location>
        <topology evidence="1">Single-pass membrane protein</topology>
    </subcellularLocation>
</comment>
<gene>
    <name evidence="10" type="ORF">ElyMa_002509200</name>
</gene>
<dbReference type="GO" id="GO:0016757">
    <property type="term" value="F:glycosyltransferase activity"/>
    <property type="evidence" value="ECO:0007669"/>
    <property type="project" value="UniProtKB-UniRule"/>
</dbReference>
<evidence type="ECO:0000313" key="11">
    <source>
        <dbReference type="Proteomes" id="UP000762676"/>
    </source>
</evidence>
<keyword evidence="6" id="KW-1133">Transmembrane helix</keyword>
<evidence type="ECO:0000256" key="7">
    <source>
        <dbReference type="ARBA" id="ARBA00023136"/>
    </source>
</evidence>
<comment type="caution">
    <text evidence="10">The sequence shown here is derived from an EMBL/GenBank/DDBJ whole genome shotgun (WGS) entry which is preliminary data.</text>
</comment>
<protein>
    <recommendedName>
        <fullName evidence="8">Glycosyltransferase family 92 protein</fullName>
        <ecNumber evidence="8">2.4.1.-</ecNumber>
    </recommendedName>
</protein>
<accession>A0AAV4GQN6</accession>
<keyword evidence="11" id="KW-1185">Reference proteome</keyword>
<organism evidence="10 11">
    <name type="scientific">Elysia marginata</name>
    <dbReference type="NCBI Taxonomy" id="1093978"/>
    <lineage>
        <taxon>Eukaryota</taxon>
        <taxon>Metazoa</taxon>
        <taxon>Spiralia</taxon>
        <taxon>Lophotrochozoa</taxon>
        <taxon>Mollusca</taxon>
        <taxon>Gastropoda</taxon>
        <taxon>Heterobranchia</taxon>
        <taxon>Euthyneura</taxon>
        <taxon>Panpulmonata</taxon>
        <taxon>Sacoglossa</taxon>
        <taxon>Placobranchoidea</taxon>
        <taxon>Plakobranchidae</taxon>
        <taxon>Elysia</taxon>
    </lineage>
</organism>
<feature type="compositionally biased region" description="Basic residues" evidence="9">
    <location>
        <begin position="460"/>
        <end position="470"/>
    </location>
</feature>
<dbReference type="PANTHER" id="PTHR21461">
    <property type="entry name" value="GLYCOSYLTRANSFERASE FAMILY 92 PROTEIN"/>
    <property type="match status" value="1"/>
</dbReference>
<dbReference type="EMBL" id="BMAT01005135">
    <property type="protein sequence ID" value="GFR88103.1"/>
    <property type="molecule type" value="Genomic_DNA"/>
</dbReference>
<name>A0AAV4GQN6_9GAST</name>
<evidence type="ECO:0000256" key="2">
    <source>
        <dbReference type="ARBA" id="ARBA00007647"/>
    </source>
</evidence>
<evidence type="ECO:0000256" key="8">
    <source>
        <dbReference type="RuleBase" id="RU366017"/>
    </source>
</evidence>
<dbReference type="Proteomes" id="UP000762676">
    <property type="component" value="Unassembled WGS sequence"/>
</dbReference>
<dbReference type="EC" id="2.4.1.-" evidence="8"/>
<keyword evidence="4 8" id="KW-0808">Transferase</keyword>
<dbReference type="AlphaFoldDB" id="A0AAV4GQN6"/>
<keyword evidence="7" id="KW-0472">Membrane</keyword>
<proteinExistence type="inferred from homology"/>
<dbReference type="PANTHER" id="PTHR21461:SF69">
    <property type="entry name" value="GLYCOSYLTRANSFERASE FAMILY 92 PROTEIN"/>
    <property type="match status" value="1"/>
</dbReference>
<dbReference type="GO" id="GO:0005737">
    <property type="term" value="C:cytoplasm"/>
    <property type="evidence" value="ECO:0007669"/>
    <property type="project" value="TreeGrafter"/>
</dbReference>
<comment type="similarity">
    <text evidence="2 8">Belongs to the glycosyltransferase 92 family.</text>
</comment>
<evidence type="ECO:0000256" key="4">
    <source>
        <dbReference type="ARBA" id="ARBA00022679"/>
    </source>
</evidence>
<evidence type="ECO:0000313" key="10">
    <source>
        <dbReference type="EMBL" id="GFR88103.1"/>
    </source>
</evidence>
<keyword evidence="3 8" id="KW-0328">Glycosyltransferase</keyword>
<evidence type="ECO:0000256" key="6">
    <source>
        <dbReference type="ARBA" id="ARBA00022989"/>
    </source>
</evidence>
<sequence>MGTGYRQCLKFVESQYIQQIKDLYGKVSTPVELHTPENPEDFQKVDGLGSLLYVHAAVWQGSNVRISAIKTRGNLDSILCILWYSSDQNSNFTVVRALVRDLQSYGNKNTCAYIKCSLPRGNLSIYNDAPVYIGLINEKSLSEGYKVLLRVENRGMDPYRVYRHFSAGTSQNYSMDSTTQTPNKDRVVEFTVCIPALWDYDNAAQMVEKLEMVGLLGAGRVVLYNTSIGSNVRAVLEFYSRLWANGNGTLEVVVHSWKLPDLSIHYKGQIAAMDDCLYRYGWLSKYMVFDDLDEFIVPQRHDNWSQLIAEREKLNPRHAAFMFRCTVMNKDHTSPVPGFEADALRYGSSVLSFTQRDVYISGPVNKSKIIVNPRKVESIGVHHVYEGYETTDIIPPEDGLLYHYRLPLRGCDPEVKDEYVFRKFGKRLLERLKSVWSQLEGVALGCGDPPPKDARSTCPRTKRHVTKTHT</sequence>
<evidence type="ECO:0000256" key="1">
    <source>
        <dbReference type="ARBA" id="ARBA00004167"/>
    </source>
</evidence>
<evidence type="ECO:0000256" key="5">
    <source>
        <dbReference type="ARBA" id="ARBA00022692"/>
    </source>
</evidence>
<dbReference type="GO" id="GO:0016020">
    <property type="term" value="C:membrane"/>
    <property type="evidence" value="ECO:0007669"/>
    <property type="project" value="UniProtKB-SubCell"/>
</dbReference>
<reference evidence="10 11" key="1">
    <citation type="journal article" date="2021" name="Elife">
        <title>Chloroplast acquisition without the gene transfer in kleptoplastic sea slugs, Plakobranchus ocellatus.</title>
        <authorList>
            <person name="Maeda T."/>
            <person name="Takahashi S."/>
            <person name="Yoshida T."/>
            <person name="Shimamura S."/>
            <person name="Takaki Y."/>
            <person name="Nagai Y."/>
            <person name="Toyoda A."/>
            <person name="Suzuki Y."/>
            <person name="Arimoto A."/>
            <person name="Ishii H."/>
            <person name="Satoh N."/>
            <person name="Nishiyama T."/>
            <person name="Hasebe M."/>
            <person name="Maruyama T."/>
            <person name="Minagawa J."/>
            <person name="Obokata J."/>
            <person name="Shigenobu S."/>
        </authorList>
    </citation>
    <scope>NUCLEOTIDE SEQUENCE [LARGE SCALE GENOMIC DNA]</scope>
</reference>
<feature type="region of interest" description="Disordered" evidence="9">
    <location>
        <begin position="448"/>
        <end position="470"/>
    </location>
</feature>